<dbReference type="EMBL" id="BPLQ01002197">
    <property type="protein sequence ID" value="GIX89783.1"/>
    <property type="molecule type" value="Genomic_DNA"/>
</dbReference>
<accession>A0AAV4NZL1</accession>
<protein>
    <submittedName>
        <fullName evidence="1">Uncharacterized protein</fullName>
    </submittedName>
</protein>
<organism evidence="1 2">
    <name type="scientific">Caerostris darwini</name>
    <dbReference type="NCBI Taxonomy" id="1538125"/>
    <lineage>
        <taxon>Eukaryota</taxon>
        <taxon>Metazoa</taxon>
        <taxon>Ecdysozoa</taxon>
        <taxon>Arthropoda</taxon>
        <taxon>Chelicerata</taxon>
        <taxon>Arachnida</taxon>
        <taxon>Araneae</taxon>
        <taxon>Araneomorphae</taxon>
        <taxon>Entelegynae</taxon>
        <taxon>Araneoidea</taxon>
        <taxon>Araneidae</taxon>
        <taxon>Caerostris</taxon>
    </lineage>
</organism>
<dbReference type="AlphaFoldDB" id="A0AAV4NZL1"/>
<keyword evidence="2" id="KW-1185">Reference proteome</keyword>
<dbReference type="Proteomes" id="UP001054837">
    <property type="component" value="Unassembled WGS sequence"/>
</dbReference>
<gene>
    <name evidence="1" type="ORF">CDAR_245381</name>
</gene>
<name>A0AAV4NZL1_9ARAC</name>
<comment type="caution">
    <text evidence="1">The sequence shown here is derived from an EMBL/GenBank/DDBJ whole genome shotgun (WGS) entry which is preliminary data.</text>
</comment>
<reference evidence="1 2" key="1">
    <citation type="submission" date="2021-06" db="EMBL/GenBank/DDBJ databases">
        <title>Caerostris darwini draft genome.</title>
        <authorList>
            <person name="Kono N."/>
            <person name="Arakawa K."/>
        </authorList>
    </citation>
    <scope>NUCLEOTIDE SEQUENCE [LARGE SCALE GENOMIC DNA]</scope>
</reference>
<sequence>MEVKTLLPSEMPTGCTFWSGSVSGLKNVRTLCRNNWMESSFFPFGAPLYWGQSRVEKKGIYKLKTKTLNNNNDNDDDDGESATSFITMGPRTFSVDDIILKAYLVTWEGFVAHRISQREIKFQNE</sequence>
<evidence type="ECO:0000313" key="2">
    <source>
        <dbReference type="Proteomes" id="UP001054837"/>
    </source>
</evidence>
<evidence type="ECO:0000313" key="1">
    <source>
        <dbReference type="EMBL" id="GIX89783.1"/>
    </source>
</evidence>
<proteinExistence type="predicted"/>